<feature type="domain" description="Tr-type G" evidence="7">
    <location>
        <begin position="1147"/>
        <end position="1263"/>
    </location>
</feature>
<dbReference type="SUPFAM" id="SSF50447">
    <property type="entry name" value="Translation proteins"/>
    <property type="match status" value="2"/>
</dbReference>
<dbReference type="SUPFAM" id="SSF52156">
    <property type="entry name" value="Initiation factor IF2/eIF5b, domain 3"/>
    <property type="match status" value="1"/>
</dbReference>
<reference evidence="12" key="1">
    <citation type="submission" date="2022-07" db="EMBL/GenBank/DDBJ databases">
        <title>Evaluation of T. orientalis genome assembly methods using nanopore sequencing and analysis of variation between genomes.</title>
        <authorList>
            <person name="Yam J."/>
            <person name="Micallef M.L."/>
            <person name="Liu M."/>
            <person name="Djordjevic S.P."/>
            <person name="Bogema D.R."/>
            <person name="Jenkins C."/>
        </authorList>
    </citation>
    <scope>NUCLEOTIDE SEQUENCE</scope>
    <source>
        <strain evidence="12">Goon Nure</strain>
    </source>
</reference>
<dbReference type="CDD" id="cd03692">
    <property type="entry name" value="mtIF2_IVc"/>
    <property type="match status" value="1"/>
</dbReference>
<evidence type="ECO:0000259" key="11">
    <source>
        <dbReference type="Pfam" id="PF22042"/>
    </source>
</evidence>
<dbReference type="InterPro" id="IPR027417">
    <property type="entry name" value="P-loop_NTPase"/>
</dbReference>
<dbReference type="InterPro" id="IPR000795">
    <property type="entry name" value="T_Tr_GTP-bd_dom"/>
</dbReference>
<accession>A0A976QTT9</accession>
<dbReference type="Pfam" id="PF00009">
    <property type="entry name" value="GTP_EFTU"/>
    <property type="match status" value="1"/>
</dbReference>
<gene>
    <name evidence="12" type="ORF">MACK_002662</name>
</gene>
<dbReference type="Pfam" id="PF11987">
    <property type="entry name" value="IF-2"/>
    <property type="match status" value="1"/>
</dbReference>
<dbReference type="InterPro" id="IPR020783">
    <property type="entry name" value="Ribosomal_uL11_C"/>
</dbReference>
<evidence type="ECO:0008006" key="14">
    <source>
        <dbReference type="Google" id="ProtNLM"/>
    </source>
</evidence>
<dbReference type="Gene3D" id="3.40.50.10050">
    <property type="entry name" value="Translation initiation factor IF- 2, domain 3"/>
    <property type="match status" value="1"/>
</dbReference>
<dbReference type="InterPro" id="IPR036925">
    <property type="entry name" value="TIF_IF2_dom3_sf"/>
</dbReference>
<dbReference type="GO" id="GO:0022625">
    <property type="term" value="C:cytosolic large ribosomal subunit"/>
    <property type="evidence" value="ECO:0007669"/>
    <property type="project" value="TreeGrafter"/>
</dbReference>
<dbReference type="InterPro" id="IPR036796">
    <property type="entry name" value="Ribosomal_uL11_N_sf"/>
</dbReference>
<evidence type="ECO:0000313" key="13">
    <source>
        <dbReference type="Proteomes" id="UP000244811"/>
    </source>
</evidence>
<dbReference type="Pfam" id="PF22042">
    <property type="entry name" value="EF-G_D2"/>
    <property type="match status" value="1"/>
</dbReference>
<dbReference type="GO" id="GO:0003924">
    <property type="term" value="F:GTPase activity"/>
    <property type="evidence" value="ECO:0007669"/>
    <property type="project" value="InterPro"/>
</dbReference>
<dbReference type="PANTHER" id="PTHR11661">
    <property type="entry name" value="60S RIBOSOMAL PROTEIN L12"/>
    <property type="match status" value="1"/>
</dbReference>
<dbReference type="SUPFAM" id="SSF46906">
    <property type="entry name" value="Ribosomal protein L11, C-terminal domain"/>
    <property type="match status" value="1"/>
</dbReference>
<dbReference type="SUPFAM" id="SSF52540">
    <property type="entry name" value="P-loop containing nucleoside triphosphate hydrolases"/>
    <property type="match status" value="1"/>
</dbReference>
<proteinExistence type="inferred from homology"/>
<dbReference type="PANTHER" id="PTHR11661:SF2">
    <property type="entry name" value="LARGE RIBOSOMAL SUBUNIT PROTEIN UL11"/>
    <property type="match status" value="1"/>
</dbReference>
<keyword evidence="3 6" id="KW-0689">Ribosomal protein</keyword>
<dbReference type="Gene3D" id="3.40.50.300">
    <property type="entry name" value="P-loop containing nucleotide triphosphate hydrolases"/>
    <property type="match status" value="1"/>
</dbReference>
<evidence type="ECO:0000259" key="8">
    <source>
        <dbReference type="Pfam" id="PF00298"/>
    </source>
</evidence>
<dbReference type="InterPro" id="IPR020784">
    <property type="entry name" value="Ribosomal_uL11_N"/>
</dbReference>
<protein>
    <recommendedName>
        <fullName evidence="14">60S ribosomal protein L12</fullName>
    </recommendedName>
</protein>
<dbReference type="Gene3D" id="2.40.30.10">
    <property type="entry name" value="Translation factors"/>
    <property type="match status" value="2"/>
</dbReference>
<feature type="domain" description="Large ribosomal subunit protein uL11 C-terminal" evidence="8">
    <location>
        <begin position="74"/>
        <end position="143"/>
    </location>
</feature>
<evidence type="ECO:0000256" key="5">
    <source>
        <dbReference type="ARBA" id="ARBA00023274"/>
    </source>
</evidence>
<organism evidence="12 13">
    <name type="scientific">Theileria orientalis</name>
    <dbReference type="NCBI Taxonomy" id="68886"/>
    <lineage>
        <taxon>Eukaryota</taxon>
        <taxon>Sar</taxon>
        <taxon>Alveolata</taxon>
        <taxon>Apicomplexa</taxon>
        <taxon>Aconoidasida</taxon>
        <taxon>Piroplasmida</taxon>
        <taxon>Theileriidae</taxon>
        <taxon>Theileria</taxon>
    </lineage>
</organism>
<evidence type="ECO:0000256" key="2">
    <source>
        <dbReference type="ARBA" id="ARBA00022741"/>
    </source>
</evidence>
<dbReference type="Pfam" id="PF03946">
    <property type="entry name" value="Ribosomal_L11_N"/>
    <property type="match status" value="1"/>
</dbReference>
<evidence type="ECO:0000259" key="10">
    <source>
        <dbReference type="Pfam" id="PF11987"/>
    </source>
</evidence>
<evidence type="ECO:0000256" key="4">
    <source>
        <dbReference type="ARBA" id="ARBA00023134"/>
    </source>
</evidence>
<feature type="domain" description="Large ribosomal subunit protein uL11 N-terminal" evidence="9">
    <location>
        <begin position="13"/>
        <end position="69"/>
    </location>
</feature>
<feature type="domain" description="Translation initiation factor IF- 2" evidence="10">
    <location>
        <begin position="1369"/>
        <end position="1477"/>
    </location>
</feature>
<dbReference type="SMART" id="SM00649">
    <property type="entry name" value="RL11"/>
    <property type="match status" value="1"/>
</dbReference>
<name>A0A976QTT9_THEOR</name>
<dbReference type="GO" id="GO:0003735">
    <property type="term" value="F:structural constituent of ribosome"/>
    <property type="evidence" value="ECO:0007669"/>
    <property type="project" value="InterPro"/>
</dbReference>
<dbReference type="FunFam" id="1.10.10.250:FF:000002">
    <property type="entry name" value="60S ribosomal protein L12"/>
    <property type="match status" value="1"/>
</dbReference>
<evidence type="ECO:0000256" key="1">
    <source>
        <dbReference type="ARBA" id="ARBA00010537"/>
    </source>
</evidence>
<dbReference type="InterPro" id="IPR023115">
    <property type="entry name" value="TIF_IF2_dom3"/>
</dbReference>
<dbReference type="Gene3D" id="1.10.10.250">
    <property type="entry name" value="Ribosomal protein L11, C-terminal domain"/>
    <property type="match status" value="1"/>
</dbReference>
<dbReference type="GO" id="GO:0070180">
    <property type="term" value="F:large ribosomal subunit rRNA binding"/>
    <property type="evidence" value="ECO:0007669"/>
    <property type="project" value="TreeGrafter"/>
</dbReference>
<keyword evidence="5 6" id="KW-0687">Ribonucleoprotein</keyword>
<evidence type="ECO:0000259" key="9">
    <source>
        <dbReference type="Pfam" id="PF03946"/>
    </source>
</evidence>
<sequence>MAKKPDPNEIVYVYLRQLGGEVAPSSVLAPKLGPLGMSPKKVGDDIAKETASWKGIKVTVKLTIQNRQAKVEIKPSATALLIRELKEPLRDRKKVKNIKHNGNLTWDQVMGVARTMRPTSMAKSMRGTVKEILGTCNAIGCTVDNQKPRDLQAKIDSGELEMSRYYTKPLNILASNKLHLIPKMSALRLVETMEDISYWKDRRSESAVKLFTHCSSRLMSLLQELKISEMVRMLHTYSNAGILVQSFIPKIREYVLNDTESEEMLFSKSCVNDVILLYKGFEKNQVFDSIIHNFIIQKIIKQKKHMVESDICLFLRTHTNYLLESTNRRADEETHSSVESYLFPEFVNEMILRLLNSEIDCLDLTNSMLISLSKHPERFDIGQILSLIRSCCKLVQRCYTVNNQDNSAPIHFISSLLGEIERRNDIMEFRSCLESFYHLNTINYWNPSLMKGMIYCIINRVSQEEDAVKIYEIISKNQEKLIETHQKANSINKEDSKLSERESIVTRLEVKRAMDKLMSIINKNSEISKMKTMYDSFKINLISKTKWKLLTWLYYIFFIKAVLSVGINGRKGNSIPRIQLLASPLFENNEKRICFLCNTSFKRNNIANGNGSFEENRYKGEKKDGKFNSSTHSFTHNRSQAHLPEYWNSYYNRNNVQTNVPFTQSRQYTRPYNPSFQHTNMYNGTPHPMVNQYQGMGMNYFAPQVAPVIRPVYQIPNISPATTMYQMPIGVKPQIEESTNQTIVPNNMKDFWDRERERRQNKINRYSTFKFYTDITWWKDDYDDDEWPGVKKIKPGEEFDGIIHYYFTPFDALVLLVEKKVEASVSLADLPEEYSKASIKDMFKIDHLIRFKLKDPLEFDDKGRPKLVPCFVSEKRPQYSFRSRVRGTPIFFTNNMAVFKLEDNQNFAQVFLVNTGLYLTFPIQYKMKDLFRRDELVELEVLKTPFEPKTSGYSCRIPFDSQKGMELRGKYKMLADVIPTVAEDRTSEEFRREFKQGYDLKREAVHKVPMETKKYFVNEFESLLPYESESCTLREFVRRIRGDLKVIMSYISLKIRGLVNPETKISQTMAKIILNFVKNKKVFEVEREEEEFEFSQFKEKNYSQPDDRIPVVALLGGPGEGKSAIFKYLCGKEPDDESNFNFGKVQHKFPVTLFETPGNELLTPIRDNILRGSDMALILISSETGVTKHTLEAINKCKELKVPFLFVLTKFDMSSQETIETIISKLASMGVNLEQIGGEYQMISFSTLQDSETNKENLMEAIILQSSISENRNSEIDWKTKSDGYVLDSGKNKSQGFYSLLLVKNGTLKKGDNVVIGLTNVKIKSIRNSEGELLKELKQSECGYVYGFDKETTAEPGSKFQAYGTEDDSNTLMKNEENDSAKYIPVLVRSDVKAMAESIKVAIEKLKCIGVSRTCRYKVLEANIGNLKQDDVGLLEGSGLVVACNSPISNTLETKLGKQGIKVVTGDNIVDIVKKVEKELPEYLGERKLGRLVGTAKILKLFDASKKRKAAGCVVTFGRLEPCYDFRVMRDDKFLYYGKISSLRRTTEEASEILETESCGITFQDFNDFKVGDVIEAYID</sequence>
<dbReference type="Proteomes" id="UP000244811">
    <property type="component" value="Chromosome 4"/>
</dbReference>
<dbReference type="InterPro" id="IPR000911">
    <property type="entry name" value="Ribosomal_uL11"/>
</dbReference>
<dbReference type="GO" id="GO:0006412">
    <property type="term" value="P:translation"/>
    <property type="evidence" value="ECO:0007669"/>
    <property type="project" value="InterPro"/>
</dbReference>
<dbReference type="FunFam" id="2.40.30.10:FF:000008">
    <property type="entry name" value="Translation initiation factor IF-2"/>
    <property type="match status" value="1"/>
</dbReference>
<dbReference type="InterPro" id="IPR053905">
    <property type="entry name" value="EF-G-like_DII"/>
</dbReference>
<dbReference type="SUPFAM" id="SSF54747">
    <property type="entry name" value="Ribosomal L11/L12e N-terminal domain"/>
    <property type="match status" value="1"/>
</dbReference>
<keyword evidence="2" id="KW-0547">Nucleotide-binding</keyword>
<dbReference type="Gene3D" id="3.30.1550.10">
    <property type="entry name" value="Ribosomal protein L11/L12, N-terminal domain"/>
    <property type="match status" value="1"/>
</dbReference>
<comment type="similarity">
    <text evidence="1 6">Belongs to the universal ribosomal protein uL11 family.</text>
</comment>
<dbReference type="FunFam" id="3.30.1550.10:FF:000002">
    <property type="entry name" value="60S ribosomal protein L12"/>
    <property type="match status" value="1"/>
</dbReference>
<evidence type="ECO:0000256" key="6">
    <source>
        <dbReference type="RuleBase" id="RU003978"/>
    </source>
</evidence>
<evidence type="ECO:0000259" key="7">
    <source>
        <dbReference type="Pfam" id="PF00009"/>
    </source>
</evidence>
<dbReference type="GO" id="GO:0005525">
    <property type="term" value="F:GTP binding"/>
    <property type="evidence" value="ECO:0007669"/>
    <property type="project" value="UniProtKB-KW"/>
</dbReference>
<dbReference type="HAMAP" id="MF_00736">
    <property type="entry name" value="Ribosomal_uL11"/>
    <property type="match status" value="1"/>
</dbReference>
<dbReference type="InterPro" id="IPR036769">
    <property type="entry name" value="Ribosomal_uL11_C_sf"/>
</dbReference>
<dbReference type="EMBL" id="CP056072">
    <property type="protein sequence ID" value="UKK02569.2"/>
    <property type="molecule type" value="Genomic_DNA"/>
</dbReference>
<evidence type="ECO:0000313" key="12">
    <source>
        <dbReference type="EMBL" id="UKK02569.2"/>
    </source>
</evidence>
<feature type="domain" description="Elongation factor G-like" evidence="11">
    <location>
        <begin position="1283"/>
        <end position="1353"/>
    </location>
</feature>
<keyword evidence="4" id="KW-0342">GTP-binding</keyword>
<dbReference type="InterPro" id="IPR009000">
    <property type="entry name" value="Transl_B-barrel_sf"/>
</dbReference>
<evidence type="ECO:0000256" key="3">
    <source>
        <dbReference type="ARBA" id="ARBA00022980"/>
    </source>
</evidence>
<dbReference type="Pfam" id="PF00298">
    <property type="entry name" value="Ribosomal_L11"/>
    <property type="match status" value="1"/>
</dbReference>